<evidence type="ECO:0000256" key="1">
    <source>
        <dbReference type="SAM" id="MobiDB-lite"/>
    </source>
</evidence>
<dbReference type="VEuPathDB" id="FungiDB:SPPG_06226"/>
<dbReference type="EMBL" id="KQ257460">
    <property type="protein sequence ID" value="KNC98534.1"/>
    <property type="molecule type" value="Genomic_DNA"/>
</dbReference>
<feature type="region of interest" description="Disordered" evidence="1">
    <location>
        <begin position="135"/>
        <end position="162"/>
    </location>
</feature>
<dbReference type="InParanoid" id="A0A0L0HCB8"/>
<dbReference type="OMA" id="TYLTALW"/>
<dbReference type="GeneID" id="27689549"/>
<dbReference type="Proteomes" id="UP000053201">
    <property type="component" value="Unassembled WGS sequence"/>
</dbReference>
<gene>
    <name evidence="2" type="ORF">SPPG_06226</name>
</gene>
<accession>A0A0L0HCB8</accession>
<reference evidence="2 3" key="1">
    <citation type="submission" date="2009-08" db="EMBL/GenBank/DDBJ databases">
        <title>The Genome Sequence of Spizellomyces punctatus strain DAOM BR117.</title>
        <authorList>
            <consortium name="The Broad Institute Genome Sequencing Platform"/>
            <person name="Russ C."/>
            <person name="Cuomo C."/>
            <person name="Shea T."/>
            <person name="Young S.K."/>
            <person name="Zeng Q."/>
            <person name="Koehrsen M."/>
            <person name="Haas B."/>
            <person name="Borodovsky M."/>
            <person name="Guigo R."/>
            <person name="Alvarado L."/>
            <person name="Berlin A."/>
            <person name="Bochicchio J."/>
            <person name="Borenstein D."/>
            <person name="Chapman S."/>
            <person name="Chen Z."/>
            <person name="Engels R."/>
            <person name="Freedman E."/>
            <person name="Gellesch M."/>
            <person name="Goldberg J."/>
            <person name="Griggs A."/>
            <person name="Gujja S."/>
            <person name="Heiman D."/>
            <person name="Hepburn T."/>
            <person name="Howarth C."/>
            <person name="Jen D."/>
            <person name="Larson L."/>
            <person name="Lewis B."/>
            <person name="Mehta T."/>
            <person name="Park D."/>
            <person name="Pearson M."/>
            <person name="Roberts A."/>
            <person name="Saif S."/>
            <person name="Shenoy N."/>
            <person name="Sisk P."/>
            <person name="Stolte C."/>
            <person name="Sykes S."/>
            <person name="Thomson T."/>
            <person name="Walk T."/>
            <person name="White J."/>
            <person name="Yandava C."/>
            <person name="Burger G."/>
            <person name="Gray M.W."/>
            <person name="Holland P.W.H."/>
            <person name="King N."/>
            <person name="Lang F.B.F."/>
            <person name="Roger A.J."/>
            <person name="Ruiz-Trillo I."/>
            <person name="Lander E."/>
            <person name="Nusbaum C."/>
        </authorList>
    </citation>
    <scope>NUCLEOTIDE SEQUENCE [LARGE SCALE GENOMIC DNA]</scope>
    <source>
        <strain evidence="2 3">DAOM BR117</strain>
    </source>
</reference>
<organism evidence="2 3">
    <name type="scientific">Spizellomyces punctatus (strain DAOM BR117)</name>
    <dbReference type="NCBI Taxonomy" id="645134"/>
    <lineage>
        <taxon>Eukaryota</taxon>
        <taxon>Fungi</taxon>
        <taxon>Fungi incertae sedis</taxon>
        <taxon>Chytridiomycota</taxon>
        <taxon>Chytridiomycota incertae sedis</taxon>
        <taxon>Chytridiomycetes</taxon>
        <taxon>Spizellomycetales</taxon>
        <taxon>Spizellomycetaceae</taxon>
        <taxon>Spizellomyces</taxon>
    </lineage>
</organism>
<dbReference type="STRING" id="645134.A0A0L0HCB8"/>
<dbReference type="RefSeq" id="XP_016606574.1">
    <property type="nucleotide sequence ID" value="XM_016754433.1"/>
</dbReference>
<proteinExistence type="predicted"/>
<keyword evidence="3" id="KW-1185">Reference proteome</keyword>
<name>A0A0L0HCB8_SPIPD</name>
<evidence type="ECO:0000313" key="3">
    <source>
        <dbReference type="Proteomes" id="UP000053201"/>
    </source>
</evidence>
<dbReference type="OrthoDB" id="10288779at2759"/>
<protein>
    <submittedName>
        <fullName evidence="2">Uncharacterized protein</fullName>
    </submittedName>
</protein>
<evidence type="ECO:0000313" key="2">
    <source>
        <dbReference type="EMBL" id="KNC98534.1"/>
    </source>
</evidence>
<dbReference type="AlphaFoldDB" id="A0A0L0HCB8"/>
<dbReference type="eggNOG" id="ENOG502S9JB">
    <property type="taxonomic scope" value="Eukaryota"/>
</dbReference>
<sequence>MSTPLTAHRCHVPPLSSHPLFPEGLREHVTFLLRKLWTLELPISVPSVYTPPTEHLVPTLKSTLRKIGGSRIVQLCAGGTGMARIAETLLREAESPSLGKLEILLTDPNPTSPPIQLPPSLTYISTPILPTCVPPSLTPPPAQPDESLLPSTPTTPKRGPKKVINTTMGRRAGKQVAQHVAEVQRATSALRLMVGEFHQFSNEECKSILEDAVKNGHAICIFDSPPPTLFNLSFQLTLLPLIMCYLSLRYPTPGRLFFTFCTPVIPCVAVLDSVAASLSSRSEKELKAVVEGVSGKDKYMWKVETGSILGGFWEVMWIVGTPRA</sequence>